<dbReference type="PROSITE" id="PS50110">
    <property type="entry name" value="RESPONSE_REGULATORY"/>
    <property type="match status" value="1"/>
</dbReference>
<feature type="modified residue" description="4-aspartylphosphate" evidence="1">
    <location>
        <position position="56"/>
    </location>
</feature>
<dbReference type="Proteomes" id="UP000783287">
    <property type="component" value="Unassembled WGS sequence"/>
</dbReference>
<organism evidence="3 4">
    <name type="scientific">Candidatus Dojkabacteria bacterium</name>
    <dbReference type="NCBI Taxonomy" id="2099670"/>
    <lineage>
        <taxon>Bacteria</taxon>
        <taxon>Candidatus Dojkabacteria</taxon>
    </lineage>
</organism>
<dbReference type="GO" id="GO:0000160">
    <property type="term" value="P:phosphorelay signal transduction system"/>
    <property type="evidence" value="ECO:0007669"/>
    <property type="project" value="InterPro"/>
</dbReference>
<evidence type="ECO:0000313" key="4">
    <source>
        <dbReference type="Proteomes" id="UP000783287"/>
    </source>
</evidence>
<reference evidence="3" key="1">
    <citation type="submission" date="2020-04" db="EMBL/GenBank/DDBJ databases">
        <authorList>
            <person name="Zhang T."/>
        </authorList>
    </citation>
    <scope>NUCLEOTIDE SEQUENCE</scope>
    <source>
        <strain evidence="3">HKST-UBA14</strain>
    </source>
</reference>
<gene>
    <name evidence="3" type="ORF">KC909_02135</name>
</gene>
<name>A0A955L4Y0_9BACT</name>
<reference evidence="3" key="2">
    <citation type="journal article" date="2021" name="Microbiome">
        <title>Successional dynamics and alternative stable states in a saline activated sludge microbial community over 9 years.</title>
        <authorList>
            <person name="Wang Y."/>
            <person name="Ye J."/>
            <person name="Ju F."/>
            <person name="Liu L."/>
            <person name="Boyd J.A."/>
            <person name="Deng Y."/>
            <person name="Parks D.H."/>
            <person name="Jiang X."/>
            <person name="Yin X."/>
            <person name="Woodcroft B.J."/>
            <person name="Tyson G.W."/>
            <person name="Hugenholtz P."/>
            <person name="Polz M.F."/>
            <person name="Zhang T."/>
        </authorList>
    </citation>
    <scope>NUCLEOTIDE SEQUENCE</scope>
    <source>
        <strain evidence="3">HKST-UBA14</strain>
    </source>
</reference>
<accession>A0A955L4Y0</accession>
<dbReference type="Gene3D" id="3.40.50.2300">
    <property type="match status" value="1"/>
</dbReference>
<dbReference type="AlphaFoldDB" id="A0A955L4Y0"/>
<proteinExistence type="predicted"/>
<dbReference type="InterPro" id="IPR011006">
    <property type="entry name" value="CheY-like_superfamily"/>
</dbReference>
<feature type="domain" description="Response regulatory" evidence="2">
    <location>
        <begin position="6"/>
        <end position="122"/>
    </location>
</feature>
<evidence type="ECO:0000313" key="3">
    <source>
        <dbReference type="EMBL" id="MCA9383140.1"/>
    </source>
</evidence>
<comment type="caution">
    <text evidence="3">The sequence shown here is derived from an EMBL/GenBank/DDBJ whole genome shotgun (WGS) entry which is preliminary data.</text>
</comment>
<dbReference type="SUPFAM" id="SSF52172">
    <property type="entry name" value="CheY-like"/>
    <property type="match status" value="1"/>
</dbReference>
<sequence length="235" mass="26566">MSEQNSVLLTEDDMILRLTHQKLLNHLGLSLHVTTSNEEGLSIMQEESGIVAVMADNHTYGELQGIDFLAELVEQDYPGQLLLCSATTFEHMWEMAVDRGIQEQIVMIEKDVSVAAAIYMKIAADMPDMLQVISREGIIQALGFDLDIDTWNVMNLSDAFSVNRAIMNDILTGRFDWDYFWQMAQIKTASWIELQDMIGDTATRLRVEQMISAQESQAKPTGFNLIQFLLSKLRG</sequence>
<evidence type="ECO:0000256" key="1">
    <source>
        <dbReference type="PROSITE-ProRule" id="PRU00169"/>
    </source>
</evidence>
<evidence type="ECO:0000259" key="2">
    <source>
        <dbReference type="PROSITE" id="PS50110"/>
    </source>
</evidence>
<keyword evidence="1" id="KW-0597">Phosphoprotein</keyword>
<protein>
    <recommendedName>
        <fullName evidence="2">Response regulatory domain-containing protein</fullName>
    </recommendedName>
</protein>
<dbReference type="EMBL" id="JAGQLK010000031">
    <property type="protein sequence ID" value="MCA9383140.1"/>
    <property type="molecule type" value="Genomic_DNA"/>
</dbReference>
<dbReference type="InterPro" id="IPR001789">
    <property type="entry name" value="Sig_transdc_resp-reg_receiver"/>
</dbReference>